<dbReference type="InterPro" id="IPR035965">
    <property type="entry name" value="PAS-like_dom_sf"/>
</dbReference>
<dbReference type="SUPFAM" id="SSF55874">
    <property type="entry name" value="ATPase domain of HSP90 chaperone/DNA topoisomerase II/histidine kinase"/>
    <property type="match status" value="1"/>
</dbReference>
<dbReference type="InterPro" id="IPR050267">
    <property type="entry name" value="Anti-sigma-factor_SerPK"/>
</dbReference>
<dbReference type="Gene3D" id="3.30.450.20">
    <property type="entry name" value="PAS domain"/>
    <property type="match status" value="1"/>
</dbReference>
<name>A0A7W3IWB6_9ACTN</name>
<dbReference type="InterPro" id="IPR036890">
    <property type="entry name" value="HATPase_C_sf"/>
</dbReference>
<evidence type="ECO:0000313" key="3">
    <source>
        <dbReference type="EMBL" id="MBA8801798.1"/>
    </source>
</evidence>
<dbReference type="Gene3D" id="3.30.565.10">
    <property type="entry name" value="Histidine kinase-like ATPase, C-terminal domain"/>
    <property type="match status" value="1"/>
</dbReference>
<dbReference type="Proteomes" id="UP000580910">
    <property type="component" value="Unassembled WGS sequence"/>
</dbReference>
<dbReference type="InterPro" id="IPR003594">
    <property type="entry name" value="HATPase_dom"/>
</dbReference>
<dbReference type="PANTHER" id="PTHR35526:SF3">
    <property type="entry name" value="ANTI-SIGMA-F FACTOR RSBW"/>
    <property type="match status" value="1"/>
</dbReference>
<dbReference type="CDD" id="cd00130">
    <property type="entry name" value="PAS"/>
    <property type="match status" value="1"/>
</dbReference>
<keyword evidence="1" id="KW-0723">Serine/threonine-protein kinase</keyword>
<gene>
    <name evidence="3" type="ORF">FB382_000089</name>
</gene>
<dbReference type="PANTHER" id="PTHR35526">
    <property type="entry name" value="ANTI-SIGMA-F FACTOR RSBW-RELATED"/>
    <property type="match status" value="1"/>
</dbReference>
<keyword evidence="1" id="KW-0808">Transferase</keyword>
<evidence type="ECO:0000256" key="1">
    <source>
        <dbReference type="ARBA" id="ARBA00022527"/>
    </source>
</evidence>
<accession>A0A7W3IWB6</accession>
<organism evidence="3 4">
    <name type="scientific">Nocardioides ginsengisegetis</name>
    <dbReference type="NCBI Taxonomy" id="661491"/>
    <lineage>
        <taxon>Bacteria</taxon>
        <taxon>Bacillati</taxon>
        <taxon>Actinomycetota</taxon>
        <taxon>Actinomycetes</taxon>
        <taxon>Propionibacteriales</taxon>
        <taxon>Nocardioidaceae</taxon>
        <taxon>Nocardioides</taxon>
    </lineage>
</organism>
<dbReference type="CDD" id="cd16936">
    <property type="entry name" value="HATPase_RsbW-like"/>
    <property type="match status" value="1"/>
</dbReference>
<dbReference type="InterPro" id="IPR000014">
    <property type="entry name" value="PAS"/>
</dbReference>
<dbReference type="NCBIfam" id="TIGR00229">
    <property type="entry name" value="sensory_box"/>
    <property type="match status" value="1"/>
</dbReference>
<feature type="domain" description="Histidine kinase/HSP90-like ATPase" evidence="2">
    <location>
        <begin position="1"/>
        <end position="104"/>
    </location>
</feature>
<dbReference type="EMBL" id="JACGXA010000001">
    <property type="protein sequence ID" value="MBA8801798.1"/>
    <property type="molecule type" value="Genomic_DNA"/>
</dbReference>
<proteinExistence type="predicted"/>
<reference evidence="3 4" key="1">
    <citation type="submission" date="2020-07" db="EMBL/GenBank/DDBJ databases">
        <title>Sequencing the genomes of 1000 actinobacteria strains.</title>
        <authorList>
            <person name="Klenk H.-P."/>
        </authorList>
    </citation>
    <scope>NUCLEOTIDE SEQUENCE [LARGE SCALE GENOMIC DNA]</scope>
    <source>
        <strain evidence="3 4">DSM 21349</strain>
    </source>
</reference>
<dbReference type="AlphaFoldDB" id="A0A7W3IWB6"/>
<evidence type="ECO:0000259" key="2">
    <source>
        <dbReference type="Pfam" id="PF13581"/>
    </source>
</evidence>
<dbReference type="GO" id="GO:0004674">
    <property type="term" value="F:protein serine/threonine kinase activity"/>
    <property type="evidence" value="ECO:0007669"/>
    <property type="project" value="UniProtKB-KW"/>
</dbReference>
<sequence length="420" mass="45452">MREARQYVRDVLRAAGREDLVETAELLVSELVTNALVHVGSGLEIAAWVEGDVLRVEVGDASPHAPLPRHHPVTAGTGRGLRLVSSMVDRWGTTPRGVGKVVWFELENGDHEPDLGDWDVADLEDDQSGRVVAPGGSLPRPLDVELLNVPLLLHTVWQQHADALLRELLLIRIGAGSNTDELWAHALASEAMSFLQENLPTPNVGEDADELMVSAVEPFVSSDREVLHVPAEIVDHFRVLDETLEAAVGMAEAGFLLTPPTQPEVQAFRHWICGEIQRQAIGEAPIPWSDVPTSAPAPAARIPLGWTSDEVSGSALAVMAADDTNRLIAASPSALELLGYAGPEELVGRRLVTIIPARFRQAHVAGFTLHLANGRAPLLDRWVTVPVLRKDGSEIDVRLLVAAEMLPAGRRVFVARLEPA</sequence>
<dbReference type="SUPFAM" id="SSF55785">
    <property type="entry name" value="PYP-like sensor domain (PAS domain)"/>
    <property type="match status" value="1"/>
</dbReference>
<dbReference type="Pfam" id="PF13581">
    <property type="entry name" value="HATPase_c_2"/>
    <property type="match status" value="1"/>
</dbReference>
<protein>
    <submittedName>
        <fullName evidence="3">PAS domain S-box-containing protein</fullName>
    </submittedName>
</protein>
<comment type="caution">
    <text evidence="3">The sequence shown here is derived from an EMBL/GenBank/DDBJ whole genome shotgun (WGS) entry which is preliminary data.</text>
</comment>
<keyword evidence="1" id="KW-0418">Kinase</keyword>
<keyword evidence="4" id="KW-1185">Reference proteome</keyword>
<evidence type="ECO:0000313" key="4">
    <source>
        <dbReference type="Proteomes" id="UP000580910"/>
    </source>
</evidence>